<feature type="compositionally biased region" description="Basic and acidic residues" evidence="1">
    <location>
        <begin position="640"/>
        <end position="664"/>
    </location>
</feature>
<keyword evidence="4" id="KW-1185">Reference proteome</keyword>
<dbReference type="Proteomes" id="UP000001745">
    <property type="component" value="Unassembled WGS sequence"/>
</dbReference>
<evidence type="ECO:0000313" key="3">
    <source>
        <dbReference type="EMBL" id="EED17517.1"/>
    </source>
</evidence>
<dbReference type="OMA" id="MIDPMRA"/>
<gene>
    <name evidence="3" type="ORF">TSTA_113430</name>
</gene>
<evidence type="ECO:0000259" key="2">
    <source>
        <dbReference type="Pfam" id="PF26118"/>
    </source>
</evidence>
<evidence type="ECO:0000313" key="4">
    <source>
        <dbReference type="Proteomes" id="UP000001745"/>
    </source>
</evidence>
<feature type="compositionally biased region" description="Basic and acidic residues" evidence="1">
    <location>
        <begin position="365"/>
        <end position="374"/>
    </location>
</feature>
<feature type="compositionally biased region" description="Basic and acidic residues" evidence="1">
    <location>
        <begin position="510"/>
        <end position="524"/>
    </location>
</feature>
<proteinExistence type="predicted"/>
<dbReference type="HOGENOM" id="CLU_018248_0_0_1"/>
<dbReference type="OrthoDB" id="5418088at2759"/>
<feature type="domain" description="DUF8035" evidence="2">
    <location>
        <begin position="541"/>
        <end position="594"/>
    </location>
</feature>
<sequence length="664" mass="76073">MSHASRYRSSSPGGRRLVDPLRASTGTVAEDLYTSPTSYHNYDGYLSPKVAERRGGFFSVDSGERLEAHPISTTTYRDGNHSTKLKTSYAIRPRSQTTDSSRRPLSLSIPSTTSSTRKGPIITSGYQRSTSPLPPRTSHARDEPERYILPASSGRSHRRIYSSDYTSDSGYGKSVVKHRSHEPRYHIYRPAGVSRYHAYGDPRQWDDSKYYDAYSYTNARETFEKESAARSSQRTHHRVGRPTSMVATGSALIRPVHHKESKRLSSSHRGSNRHHEDDRLRITNGRDFTDSETHRDHHRYPHQQRLVVHQDREDGYQSFTDDHKHSSRHRHSSRARESRKKRAEDYLAPVLGGLATLGLASGYSDDGRDTDRSGRSIRHRSRDPGHDDHDRDYYQDRERGKEGVSGDEHARRRHRRHRDRSKRPSSSSDSDDSDSEAYSRRRRREKSSSRKKHDSSSSEGGRDRRKEESGKSLPVRKGDGESVERPRKPVAVEPPATKEPEAPPKSILKPPREKFPEDETHMREGVAPLKDAQKNGIPPGARWTKIDRRLVNPAALEMGHERFEERPEYVIVLRVLTKEEIQAYAVKTQEIRDARQKATQEERRRLREERRRNGQVDTSSSDDEDDDEDESAPLAIEPAPMKDDFPVPRGRDRVANEVPVEVKK</sequence>
<feature type="compositionally biased region" description="Basic and acidic residues" evidence="1">
    <location>
        <begin position="454"/>
        <end position="487"/>
    </location>
</feature>
<reference evidence="4" key="1">
    <citation type="journal article" date="2015" name="Genome Announc.">
        <title>Genome sequence of the AIDS-associated pathogen Penicillium marneffei (ATCC18224) and its near taxonomic relative Talaromyces stipitatus (ATCC10500).</title>
        <authorList>
            <person name="Nierman W.C."/>
            <person name="Fedorova-Abrams N.D."/>
            <person name="Andrianopoulos A."/>
        </authorList>
    </citation>
    <scope>NUCLEOTIDE SEQUENCE [LARGE SCALE GENOMIC DNA]</scope>
    <source>
        <strain evidence="4">ATCC 10500 / CBS 375.48 / QM 6759 / NRRL 1006</strain>
    </source>
</reference>
<dbReference type="RefSeq" id="XP_002481509.1">
    <property type="nucleotide sequence ID" value="XM_002481464.1"/>
</dbReference>
<evidence type="ECO:0000256" key="1">
    <source>
        <dbReference type="SAM" id="MobiDB-lite"/>
    </source>
</evidence>
<feature type="compositionally biased region" description="Low complexity" evidence="1">
    <location>
        <begin position="103"/>
        <end position="116"/>
    </location>
</feature>
<feature type="compositionally biased region" description="Basic residues" evidence="1">
    <location>
        <begin position="440"/>
        <end position="453"/>
    </location>
</feature>
<feature type="compositionally biased region" description="Low complexity" evidence="1">
    <location>
        <begin position="162"/>
        <end position="174"/>
    </location>
</feature>
<feature type="compositionally biased region" description="Basic residues" evidence="1">
    <location>
        <begin position="325"/>
        <end position="341"/>
    </location>
</feature>
<feature type="region of interest" description="Disordered" evidence="1">
    <location>
        <begin position="87"/>
        <end position="178"/>
    </location>
</feature>
<feature type="region of interest" description="Disordered" evidence="1">
    <location>
        <begin position="357"/>
        <end position="541"/>
    </location>
</feature>
<organism evidence="3 4">
    <name type="scientific">Talaromyces stipitatus (strain ATCC 10500 / CBS 375.48 / QM 6759 / NRRL 1006)</name>
    <name type="common">Penicillium stipitatum</name>
    <dbReference type="NCBI Taxonomy" id="441959"/>
    <lineage>
        <taxon>Eukaryota</taxon>
        <taxon>Fungi</taxon>
        <taxon>Dikarya</taxon>
        <taxon>Ascomycota</taxon>
        <taxon>Pezizomycotina</taxon>
        <taxon>Eurotiomycetes</taxon>
        <taxon>Eurotiomycetidae</taxon>
        <taxon>Eurotiales</taxon>
        <taxon>Trichocomaceae</taxon>
        <taxon>Talaromyces</taxon>
        <taxon>Talaromyces sect. Talaromyces</taxon>
    </lineage>
</organism>
<feature type="compositionally biased region" description="Basic and acidic residues" evidence="1">
    <location>
        <begin position="382"/>
        <end position="410"/>
    </location>
</feature>
<feature type="region of interest" description="Disordered" evidence="1">
    <location>
        <begin position="1"/>
        <end position="22"/>
    </location>
</feature>
<feature type="region of interest" description="Disordered" evidence="1">
    <location>
        <begin position="592"/>
        <end position="664"/>
    </location>
</feature>
<feature type="compositionally biased region" description="Basic residues" evidence="1">
    <location>
        <begin position="411"/>
        <end position="423"/>
    </location>
</feature>
<dbReference type="VEuPathDB" id="FungiDB:TSTA_113430"/>
<dbReference type="eggNOG" id="ENOG502SM5I">
    <property type="taxonomic scope" value="Eukaryota"/>
</dbReference>
<dbReference type="AlphaFoldDB" id="B8MCZ1"/>
<dbReference type="PANTHER" id="PTHR42081:SF1">
    <property type="entry name" value="ZINC FINGER PROTEIN DHHC DOMAIN CONTAINING PROTEIN"/>
    <property type="match status" value="1"/>
</dbReference>
<dbReference type="PANTHER" id="PTHR42081">
    <property type="entry name" value="ZINC FINGER PROTEIN DHHC DOMAIN CONTAINING PROTEIN"/>
    <property type="match status" value="1"/>
</dbReference>
<name>B8MCZ1_TALSN</name>
<protein>
    <recommendedName>
        <fullName evidence="2">DUF8035 domain-containing protein</fullName>
    </recommendedName>
</protein>
<dbReference type="InterPro" id="IPR058348">
    <property type="entry name" value="DUF8035"/>
</dbReference>
<feature type="compositionally biased region" description="Basic and acidic residues" evidence="1">
    <location>
        <begin position="308"/>
        <end position="324"/>
    </location>
</feature>
<feature type="region of interest" description="Disordered" evidence="1">
    <location>
        <begin position="224"/>
        <end position="342"/>
    </location>
</feature>
<accession>B8MCZ1</accession>
<dbReference type="InParanoid" id="B8MCZ1"/>
<feature type="compositionally biased region" description="Acidic residues" evidence="1">
    <location>
        <begin position="620"/>
        <end position="631"/>
    </location>
</feature>
<dbReference type="GeneID" id="8101655"/>
<dbReference type="STRING" id="441959.B8MCZ1"/>
<feature type="compositionally biased region" description="Basic and acidic residues" evidence="1">
    <location>
        <begin position="592"/>
        <end position="614"/>
    </location>
</feature>
<dbReference type="Pfam" id="PF26118">
    <property type="entry name" value="DUF8035"/>
    <property type="match status" value="1"/>
</dbReference>
<dbReference type="PhylomeDB" id="B8MCZ1"/>
<dbReference type="EMBL" id="EQ962655">
    <property type="protein sequence ID" value="EED17517.1"/>
    <property type="molecule type" value="Genomic_DNA"/>
</dbReference>